<protein>
    <submittedName>
        <fullName evidence="2">Sugar phosphate isomerase/epimerase family protein</fullName>
    </submittedName>
</protein>
<dbReference type="EMBL" id="JBHMAG010000017">
    <property type="protein sequence ID" value="MFB9755052.1"/>
    <property type="molecule type" value="Genomic_DNA"/>
</dbReference>
<comment type="caution">
    <text evidence="2">The sequence shown here is derived from an EMBL/GenBank/DDBJ whole genome shotgun (WGS) entry which is preliminary data.</text>
</comment>
<dbReference type="RefSeq" id="WP_344909005.1">
    <property type="nucleotide sequence ID" value="NZ_BAAAYO010000007.1"/>
</dbReference>
<organism evidence="2 3">
    <name type="scientific">Paenibacillus hodogayensis</name>
    <dbReference type="NCBI Taxonomy" id="279208"/>
    <lineage>
        <taxon>Bacteria</taxon>
        <taxon>Bacillati</taxon>
        <taxon>Bacillota</taxon>
        <taxon>Bacilli</taxon>
        <taxon>Bacillales</taxon>
        <taxon>Paenibacillaceae</taxon>
        <taxon>Paenibacillus</taxon>
    </lineage>
</organism>
<evidence type="ECO:0000259" key="1">
    <source>
        <dbReference type="Pfam" id="PF01261"/>
    </source>
</evidence>
<accession>A0ABV5W397</accession>
<keyword evidence="3" id="KW-1185">Reference proteome</keyword>
<dbReference type="Gene3D" id="3.20.20.150">
    <property type="entry name" value="Divalent-metal-dependent TIM barrel enzymes"/>
    <property type="match status" value="1"/>
</dbReference>
<dbReference type="PANTHER" id="PTHR12110:SF53">
    <property type="entry name" value="BLR5974 PROTEIN"/>
    <property type="match status" value="1"/>
</dbReference>
<sequence>MMDISLGAFSFWGEISAGRMNVFGYLETVKHRYGLETVDLWNGLYEERSEYVWTPANDEVLHDIRAALEERRLRLSNIAIDRAHVWEPDEQVRAALKSNALRQIRAAHLLKAKTIRIDACYRNTETMTEDAFAYTVDTFREYAELAASCGMRVGPENHMGQSTDARWMKRLAEAVDHPAFGILLHLGRWKEGSGGDGDVAAHAYHIHVDIRTLNERSLPEKAHLLLADGYAGDWAVEYNPSANPYDEIGWALADVQKTVLAEKGNLAKTNS</sequence>
<dbReference type="InterPro" id="IPR050312">
    <property type="entry name" value="IolE/XylAMocC-like"/>
</dbReference>
<dbReference type="SUPFAM" id="SSF51658">
    <property type="entry name" value="Xylose isomerase-like"/>
    <property type="match status" value="1"/>
</dbReference>
<dbReference type="Pfam" id="PF01261">
    <property type="entry name" value="AP_endonuc_2"/>
    <property type="match status" value="1"/>
</dbReference>
<dbReference type="InterPro" id="IPR036237">
    <property type="entry name" value="Xyl_isomerase-like_sf"/>
</dbReference>
<name>A0ABV5W397_9BACL</name>
<proteinExistence type="predicted"/>
<dbReference type="PANTHER" id="PTHR12110">
    <property type="entry name" value="HYDROXYPYRUVATE ISOMERASE"/>
    <property type="match status" value="1"/>
</dbReference>
<feature type="domain" description="Xylose isomerase-like TIM barrel" evidence="1">
    <location>
        <begin position="32"/>
        <end position="189"/>
    </location>
</feature>
<gene>
    <name evidence="2" type="ORF">ACFFNY_26045</name>
</gene>
<dbReference type="GO" id="GO:0016853">
    <property type="term" value="F:isomerase activity"/>
    <property type="evidence" value="ECO:0007669"/>
    <property type="project" value="UniProtKB-KW"/>
</dbReference>
<dbReference type="InterPro" id="IPR013022">
    <property type="entry name" value="Xyl_isomerase-like_TIM-brl"/>
</dbReference>
<dbReference type="Proteomes" id="UP001589619">
    <property type="component" value="Unassembled WGS sequence"/>
</dbReference>
<keyword evidence="2" id="KW-0413">Isomerase</keyword>
<reference evidence="2 3" key="1">
    <citation type="submission" date="2024-09" db="EMBL/GenBank/DDBJ databases">
        <authorList>
            <person name="Sun Q."/>
            <person name="Mori K."/>
        </authorList>
    </citation>
    <scope>NUCLEOTIDE SEQUENCE [LARGE SCALE GENOMIC DNA]</scope>
    <source>
        <strain evidence="2 3">JCM 12520</strain>
    </source>
</reference>
<evidence type="ECO:0000313" key="3">
    <source>
        <dbReference type="Proteomes" id="UP001589619"/>
    </source>
</evidence>
<evidence type="ECO:0000313" key="2">
    <source>
        <dbReference type="EMBL" id="MFB9755052.1"/>
    </source>
</evidence>